<dbReference type="Pfam" id="PF13302">
    <property type="entry name" value="Acetyltransf_3"/>
    <property type="match status" value="1"/>
</dbReference>
<dbReference type="Gene3D" id="3.40.630.30">
    <property type="match status" value="1"/>
</dbReference>
<evidence type="ECO:0000313" key="3">
    <source>
        <dbReference type="Proteomes" id="UP000256562"/>
    </source>
</evidence>
<dbReference type="Proteomes" id="UP000256562">
    <property type="component" value="Unassembled WGS sequence"/>
</dbReference>
<dbReference type="InterPro" id="IPR016181">
    <property type="entry name" value="Acyl_CoA_acyltransferase"/>
</dbReference>
<keyword evidence="2" id="KW-0808">Transferase</keyword>
<accession>A0A3E0IN16</accession>
<dbReference type="InterPro" id="IPR051908">
    <property type="entry name" value="Ribosomal_N-acetyltransferase"/>
</dbReference>
<dbReference type="PANTHER" id="PTHR43441">
    <property type="entry name" value="RIBOSOMAL-PROTEIN-SERINE ACETYLTRANSFERASE"/>
    <property type="match status" value="1"/>
</dbReference>
<feature type="domain" description="N-acetyltransferase" evidence="1">
    <location>
        <begin position="47"/>
        <end position="197"/>
    </location>
</feature>
<dbReference type="AlphaFoldDB" id="A0A3E0IN16"/>
<sequence length="204" mass="23889">MLTKRIVLSKIIRKFRYRSGEMHQFKLHLYDDVSLVAPTIQHANEMFEAVDCNRAHLRQFLDWVDMTTSVEDEQKFLKTILSLQAEGKAKLYFIYKANELIGTVDLHQFNEEGRFAEIGYWLVEKYTGQGIMTKVVKAICKIAFQDLSLNKVTLRAEADNHASQQVAMKCGFRYVGTMEQHIYRKSKEAYVDLKYYELLKEKLT</sequence>
<dbReference type="CDD" id="cd04301">
    <property type="entry name" value="NAT_SF"/>
    <property type="match status" value="1"/>
</dbReference>
<dbReference type="InterPro" id="IPR000182">
    <property type="entry name" value="GNAT_dom"/>
</dbReference>
<name>A0A3E0IN16_9STAP</name>
<reference evidence="2 3" key="1">
    <citation type="journal article" date="2018" name="Vet. Microbiol.">
        <title>Characterisation of Staphylococcus felis isolated from cats using whole genome sequencing.</title>
        <authorList>
            <person name="Worthing K."/>
            <person name="Pang S."/>
            <person name="Trott D.J."/>
            <person name="Abraham S."/>
            <person name="Coombs G.W."/>
            <person name="Jordan D."/>
            <person name="McIntyre L."/>
            <person name="Davies M.R."/>
            <person name="Norris J."/>
        </authorList>
    </citation>
    <scope>NUCLEOTIDE SEQUENCE [LARGE SCALE GENOMIC DNA]</scope>
    <source>
        <strain evidence="2 3">F9</strain>
    </source>
</reference>
<organism evidence="2 3">
    <name type="scientific">Staphylococcus felis</name>
    <dbReference type="NCBI Taxonomy" id="46127"/>
    <lineage>
        <taxon>Bacteria</taxon>
        <taxon>Bacillati</taxon>
        <taxon>Bacillota</taxon>
        <taxon>Bacilli</taxon>
        <taxon>Bacillales</taxon>
        <taxon>Staphylococcaceae</taxon>
        <taxon>Staphylococcus</taxon>
    </lineage>
</organism>
<dbReference type="EMBL" id="QKXQ01000432">
    <property type="protein sequence ID" value="REH93034.1"/>
    <property type="molecule type" value="Genomic_DNA"/>
</dbReference>
<proteinExistence type="predicted"/>
<comment type="caution">
    <text evidence="2">The sequence shown here is derived from an EMBL/GenBank/DDBJ whole genome shotgun (WGS) entry which is preliminary data.</text>
</comment>
<dbReference type="PANTHER" id="PTHR43441:SF11">
    <property type="entry name" value="RIBOSOMAL-PROTEIN-SERINE ACETYLTRANSFERASE"/>
    <property type="match status" value="1"/>
</dbReference>
<dbReference type="GO" id="GO:0008999">
    <property type="term" value="F:protein-N-terminal-alanine acetyltransferase activity"/>
    <property type="evidence" value="ECO:0007669"/>
    <property type="project" value="TreeGrafter"/>
</dbReference>
<protein>
    <submittedName>
        <fullName evidence="2">GNAT family N-acetyltransferase</fullName>
    </submittedName>
</protein>
<dbReference type="GO" id="GO:1990189">
    <property type="term" value="F:protein N-terminal-serine acetyltransferase activity"/>
    <property type="evidence" value="ECO:0007669"/>
    <property type="project" value="TreeGrafter"/>
</dbReference>
<dbReference type="SUPFAM" id="SSF55729">
    <property type="entry name" value="Acyl-CoA N-acyltransferases (Nat)"/>
    <property type="match status" value="1"/>
</dbReference>
<gene>
    <name evidence="2" type="ORF">DOS83_09530</name>
</gene>
<dbReference type="OrthoDB" id="9784707at2"/>
<dbReference type="PROSITE" id="PS51186">
    <property type="entry name" value="GNAT"/>
    <property type="match status" value="1"/>
</dbReference>
<evidence type="ECO:0000259" key="1">
    <source>
        <dbReference type="PROSITE" id="PS51186"/>
    </source>
</evidence>
<dbReference type="GO" id="GO:0005737">
    <property type="term" value="C:cytoplasm"/>
    <property type="evidence" value="ECO:0007669"/>
    <property type="project" value="TreeGrafter"/>
</dbReference>
<evidence type="ECO:0000313" key="2">
    <source>
        <dbReference type="EMBL" id="REH93034.1"/>
    </source>
</evidence>